<gene>
    <name evidence="12" type="ORF">E1298_39640</name>
</gene>
<organism evidence="12 13">
    <name type="scientific">Actinomadura rubrisoli</name>
    <dbReference type="NCBI Taxonomy" id="2530368"/>
    <lineage>
        <taxon>Bacteria</taxon>
        <taxon>Bacillati</taxon>
        <taxon>Actinomycetota</taxon>
        <taxon>Actinomycetes</taxon>
        <taxon>Streptosporangiales</taxon>
        <taxon>Thermomonosporaceae</taxon>
        <taxon>Actinomadura</taxon>
    </lineage>
</organism>
<feature type="transmembrane region" description="Helical" evidence="10">
    <location>
        <begin position="106"/>
        <end position="123"/>
    </location>
</feature>
<dbReference type="Gene3D" id="1.20.1440.130">
    <property type="entry name" value="VKOR domain"/>
    <property type="match status" value="1"/>
</dbReference>
<protein>
    <submittedName>
        <fullName evidence="12">Vitamin K epoxide reductase family protein</fullName>
    </submittedName>
</protein>
<feature type="domain" description="Vitamin K epoxide reductase" evidence="11">
    <location>
        <begin position="20"/>
        <end position="155"/>
    </location>
</feature>
<comment type="similarity">
    <text evidence="2">Belongs to the VKOR family.</text>
</comment>
<dbReference type="EMBL" id="SMKU01000366">
    <property type="protein sequence ID" value="TDD67161.1"/>
    <property type="molecule type" value="Genomic_DNA"/>
</dbReference>
<evidence type="ECO:0000256" key="9">
    <source>
        <dbReference type="ARBA" id="ARBA00023284"/>
    </source>
</evidence>
<evidence type="ECO:0000256" key="3">
    <source>
        <dbReference type="ARBA" id="ARBA00022692"/>
    </source>
</evidence>
<keyword evidence="6" id="KW-0560">Oxidoreductase</keyword>
<dbReference type="CDD" id="cd12918">
    <property type="entry name" value="VKOR_arc"/>
    <property type="match status" value="1"/>
</dbReference>
<evidence type="ECO:0000256" key="10">
    <source>
        <dbReference type="SAM" id="Phobius"/>
    </source>
</evidence>
<keyword evidence="4" id="KW-0874">Quinone</keyword>
<feature type="transmembrane region" description="Helical" evidence="10">
    <location>
        <begin position="129"/>
        <end position="152"/>
    </location>
</feature>
<evidence type="ECO:0000259" key="11">
    <source>
        <dbReference type="SMART" id="SM00756"/>
    </source>
</evidence>
<comment type="subcellular location">
    <subcellularLocation>
        <location evidence="1">Membrane</location>
        <topology evidence="1">Multi-pass membrane protein</topology>
    </subcellularLocation>
</comment>
<keyword evidence="8" id="KW-1015">Disulfide bond</keyword>
<comment type="caution">
    <text evidence="12">The sequence shown here is derived from an EMBL/GenBank/DDBJ whole genome shotgun (WGS) entry which is preliminary data.</text>
</comment>
<proteinExistence type="inferred from homology"/>
<keyword evidence="9" id="KW-0676">Redox-active center</keyword>
<evidence type="ECO:0000256" key="2">
    <source>
        <dbReference type="ARBA" id="ARBA00006214"/>
    </source>
</evidence>
<dbReference type="AlphaFoldDB" id="A0A4R5A5E7"/>
<dbReference type="OrthoDB" id="9783799at2"/>
<evidence type="ECO:0000256" key="7">
    <source>
        <dbReference type="ARBA" id="ARBA00023136"/>
    </source>
</evidence>
<dbReference type="GO" id="GO:0016491">
    <property type="term" value="F:oxidoreductase activity"/>
    <property type="evidence" value="ECO:0007669"/>
    <property type="project" value="UniProtKB-KW"/>
</dbReference>
<name>A0A4R5A5E7_9ACTN</name>
<accession>A0A4R5A5E7</accession>
<evidence type="ECO:0000256" key="1">
    <source>
        <dbReference type="ARBA" id="ARBA00004141"/>
    </source>
</evidence>
<keyword evidence="13" id="KW-1185">Reference proteome</keyword>
<dbReference type="Pfam" id="PF07884">
    <property type="entry name" value="VKOR"/>
    <property type="match status" value="1"/>
</dbReference>
<feature type="transmembrane region" description="Helical" evidence="10">
    <location>
        <begin position="77"/>
        <end position="97"/>
    </location>
</feature>
<dbReference type="InterPro" id="IPR012932">
    <property type="entry name" value="VKOR"/>
</dbReference>
<evidence type="ECO:0000313" key="12">
    <source>
        <dbReference type="EMBL" id="TDD67161.1"/>
    </source>
</evidence>
<dbReference type="PANTHER" id="PTHR34573">
    <property type="entry name" value="VKC DOMAIN-CONTAINING PROTEIN"/>
    <property type="match status" value="1"/>
</dbReference>
<dbReference type="GO" id="GO:0016020">
    <property type="term" value="C:membrane"/>
    <property type="evidence" value="ECO:0007669"/>
    <property type="project" value="UniProtKB-SubCell"/>
</dbReference>
<evidence type="ECO:0000256" key="8">
    <source>
        <dbReference type="ARBA" id="ARBA00023157"/>
    </source>
</evidence>
<reference evidence="12 13" key="1">
    <citation type="submission" date="2019-03" db="EMBL/GenBank/DDBJ databases">
        <title>Draft genome sequences of novel Actinobacteria.</title>
        <authorList>
            <person name="Sahin N."/>
            <person name="Ay H."/>
            <person name="Saygin H."/>
        </authorList>
    </citation>
    <scope>NUCLEOTIDE SEQUENCE [LARGE SCALE GENOMIC DNA]</scope>
    <source>
        <strain evidence="12 13">H3C3</strain>
    </source>
</reference>
<dbReference type="PANTHER" id="PTHR34573:SF1">
    <property type="entry name" value="VITAMIN K EPOXIDE REDUCTASE DOMAIN-CONTAINING PROTEIN"/>
    <property type="match status" value="1"/>
</dbReference>
<evidence type="ECO:0000256" key="5">
    <source>
        <dbReference type="ARBA" id="ARBA00022989"/>
    </source>
</evidence>
<dbReference type="Proteomes" id="UP000294513">
    <property type="component" value="Unassembled WGS sequence"/>
</dbReference>
<dbReference type="RefSeq" id="WP_131902531.1">
    <property type="nucleotide sequence ID" value="NZ_SMKU01000366.1"/>
</dbReference>
<evidence type="ECO:0000313" key="13">
    <source>
        <dbReference type="Proteomes" id="UP000294513"/>
    </source>
</evidence>
<keyword evidence="3 10" id="KW-0812">Transmembrane</keyword>
<evidence type="ECO:0000256" key="6">
    <source>
        <dbReference type="ARBA" id="ARBA00023002"/>
    </source>
</evidence>
<sequence length="163" mass="17946">MTQEMTARERGGAQRPSSPPLWFQGLAWLSTLAGLGISIYLTVAHYKEETLICSSTSKVDCHAVTTSKYAALLGIPMPLYGLAFFVGFAALITPWALRSPWPPLRWARLASVSVGVLMVVYLVTVELAILHKVCLWCTGVHAITILLFILVLSDEFRRIGQVD</sequence>
<keyword evidence="5 10" id="KW-1133">Transmembrane helix</keyword>
<feature type="transmembrane region" description="Helical" evidence="10">
    <location>
        <begin position="21"/>
        <end position="41"/>
    </location>
</feature>
<dbReference type="SMART" id="SM00756">
    <property type="entry name" value="VKc"/>
    <property type="match status" value="1"/>
</dbReference>
<dbReference type="InterPro" id="IPR038354">
    <property type="entry name" value="VKOR_sf"/>
</dbReference>
<evidence type="ECO:0000256" key="4">
    <source>
        <dbReference type="ARBA" id="ARBA00022719"/>
    </source>
</evidence>
<keyword evidence="7 10" id="KW-0472">Membrane</keyword>
<dbReference type="GO" id="GO:0048038">
    <property type="term" value="F:quinone binding"/>
    <property type="evidence" value="ECO:0007669"/>
    <property type="project" value="UniProtKB-KW"/>
</dbReference>